<sequence>MADAAMAAGGSRSGPRYQFSIKVCSADLSSASGLLTKPSAYVEVLVDGVLQKRSQCIKNSARPKWGETFTLLATRESSVLLRVCDHHTIVRDSVLGEVLVALAPLLRSNGGQLKAVPLTLPLTLAPHNKPAPSSEAAVPSISIKLDGFLKTSPVAAAETSPRPSPSTAPPPPAATSNGPKHNNNNNNVPATATVLPLSDACNDTNSPVPRLLQHHFPYATPQNYESNPRSNVHSHKHGARRENNLPLEKTGGIVRPQLIGNSLQLHRPSNPLKFPAPHSPLNKATLRCCLPQHRPLLSNGYMLSNPNLSSNATGLRGPLLHGLCSLQPFSAVRAPHRDVVRSKSTGKIADEQRLVIGGQVKSNVTRMQPQVLPVPTKSNDCRQSAPKHLAQHRRSLEHCIETQAPQHSQNPQNSHNDAAVPSYKRSISFHSPLRYKEERGLQPSLHHVRELPLRKASEDLLKKIVPVPQSTPVRWDKTHSPKSCEINSNDRLLSDETSHLNRTGNTIYSVVAGDAHQLARSPRKTTNRDAVVDKKQQSDKIDFSYDEEPRCKEDERSTGKSRSPRNQNPIAPIGIAGYSGSKVMTEVDRPKDISGVDRPKDITESSRPKNMLEVGRPKTAMTKVGRPKDKMDVGRPSGMMEVSKPKDMTEFVKPVDITKGDRPKNLSDGEKPMDLSVDGRPKDMTKIGRPKSIMEGGRPNNMMSGGWPMNPGDGRSKSKTEGVIPLRLLDDVRPKNSTDSGKPRSNIGGGRPKGLSEDNRLRDFKESDRPHELSEGGRFNGLLEGGRPKEILKSGSPNTFLECGRPKVLSESGRPKGFSECGKSMNTPAGGKHIGLAKKSGTHLSRSVEALDEICTNDMDNNLSLSCSADDSSLQKFSSRVQSFQYGFSKNMDRSSKAKDRNTSIAVNAPKSSNLPDSLSDTKDNKSNRIASRIEANSNEIGPKDRNKIANALSRHELEVIQKLIRTHTTELRDNAADSSCHLTTSTKLGIVPAPNSPRIRNATGDNNLAPKDKQSPVELDFKKHERAKKQKRQSIGNLFPVKFDMDSAVGTNEAVVTDFPRESNDEQPLEGECSSNRNNSRVYFKNESPNQRGGLWRNHPSDLPTASSSGNISSAAVVTLLTNVASVPLSYSQHRSSPEYDHNYSASNKLREVDVIQPTLASQSNAVVPGRYSPDMVSSQLSGVTITNASSAWPDVCSNLPNLDNTSRVIIHDEGRDENSNLSMEQHPQFLFHRQASEPLLQIRIPTSLQPPMIYGAAPVISSAYADNISGDRDSATSSLPTPSAPQQSTIPNSSEAKIPATCSQDSYGPIAPCSSEVRLRNTAVSSNHNEVVSSSSSQFGETTETRHKSRPCHHIHHHQHPSRRHQDESSLHSPSDTSATAAAAGASSAAAAVASPPAAAAAVGASPAFMAVGAASNSTDPAALAAAADDTSIPQG</sequence>
<feature type="region of interest" description="Disordered" evidence="1">
    <location>
        <begin position="154"/>
        <end position="191"/>
    </location>
</feature>
<feature type="compositionally biased region" description="Polar residues" evidence="1">
    <location>
        <begin position="903"/>
        <end position="919"/>
    </location>
</feature>
<organism evidence="3 4">
    <name type="scientific">Hyalella azteca</name>
    <name type="common">Amphipod</name>
    <dbReference type="NCBI Taxonomy" id="294128"/>
    <lineage>
        <taxon>Eukaryota</taxon>
        <taxon>Metazoa</taxon>
        <taxon>Ecdysozoa</taxon>
        <taxon>Arthropoda</taxon>
        <taxon>Crustacea</taxon>
        <taxon>Multicrustacea</taxon>
        <taxon>Malacostraca</taxon>
        <taxon>Eumalacostraca</taxon>
        <taxon>Peracarida</taxon>
        <taxon>Amphipoda</taxon>
        <taxon>Senticaudata</taxon>
        <taxon>Talitrida</taxon>
        <taxon>Talitroidea</taxon>
        <taxon>Hyalellidae</taxon>
        <taxon>Hyalella</taxon>
    </lineage>
</organism>
<dbReference type="GeneID" id="108674622"/>
<dbReference type="SMART" id="SM00239">
    <property type="entry name" value="C2"/>
    <property type="match status" value="1"/>
</dbReference>
<feature type="compositionally biased region" description="Low complexity" evidence="1">
    <location>
        <begin position="1375"/>
        <end position="1401"/>
    </location>
</feature>
<accession>A0A8B7NWI1</accession>
<feature type="region of interest" description="Disordered" evidence="1">
    <location>
        <begin position="1417"/>
        <end position="1438"/>
    </location>
</feature>
<feature type="compositionally biased region" description="Basic and acidic residues" evidence="1">
    <location>
        <begin position="585"/>
        <end position="606"/>
    </location>
</feature>
<keyword evidence="3" id="KW-1185">Reference proteome</keyword>
<feature type="compositionally biased region" description="Basic and acidic residues" evidence="1">
    <location>
        <begin position="526"/>
        <end position="558"/>
    </location>
</feature>
<feature type="compositionally biased region" description="Low complexity" evidence="1">
    <location>
        <begin position="1277"/>
        <end position="1291"/>
    </location>
</feature>
<feature type="region of interest" description="Disordered" evidence="1">
    <location>
        <begin position="1327"/>
        <end position="1401"/>
    </location>
</feature>
<feature type="region of interest" description="Disordered" evidence="1">
    <location>
        <begin position="1272"/>
        <end position="1305"/>
    </location>
</feature>
<proteinExistence type="predicted"/>
<feature type="region of interest" description="Disordered" evidence="1">
    <location>
        <begin position="1061"/>
        <end position="1110"/>
    </location>
</feature>
<feature type="domain" description="C2" evidence="2">
    <location>
        <begin position="1"/>
        <end position="115"/>
    </location>
</feature>
<evidence type="ECO:0000313" key="3">
    <source>
        <dbReference type="Proteomes" id="UP000694843"/>
    </source>
</evidence>
<evidence type="ECO:0000256" key="1">
    <source>
        <dbReference type="SAM" id="MobiDB-lite"/>
    </source>
</evidence>
<dbReference type="Proteomes" id="UP000694843">
    <property type="component" value="Unplaced"/>
</dbReference>
<dbReference type="OrthoDB" id="423283at2759"/>
<feature type="compositionally biased region" description="Pro residues" evidence="1">
    <location>
        <begin position="162"/>
        <end position="173"/>
    </location>
</feature>
<dbReference type="Gene3D" id="2.60.40.150">
    <property type="entry name" value="C2 domain"/>
    <property type="match status" value="1"/>
</dbReference>
<dbReference type="KEGG" id="hazt:108674622"/>
<name>A0A8B7NWI1_HYAAZ</name>
<feature type="compositionally biased region" description="Basic and acidic residues" evidence="1">
    <location>
        <begin position="754"/>
        <end position="775"/>
    </location>
</feature>
<reference evidence="4" key="1">
    <citation type="submission" date="2025-08" db="UniProtKB">
        <authorList>
            <consortium name="RefSeq"/>
        </authorList>
    </citation>
    <scope>IDENTIFICATION</scope>
    <source>
        <tissue evidence="4">Whole organism</tissue>
    </source>
</reference>
<feature type="compositionally biased region" description="Basic and acidic residues" evidence="1">
    <location>
        <begin position="656"/>
        <end position="686"/>
    </location>
</feature>
<feature type="compositionally biased region" description="Basic residues" evidence="1">
    <location>
        <begin position="1349"/>
        <end position="1365"/>
    </location>
</feature>
<feature type="compositionally biased region" description="Polar residues" evidence="1">
    <location>
        <begin position="560"/>
        <end position="569"/>
    </location>
</feature>
<dbReference type="InterPro" id="IPR035892">
    <property type="entry name" value="C2_domain_sf"/>
</dbReference>
<evidence type="ECO:0000313" key="4">
    <source>
        <dbReference type="RefSeq" id="XP_018018075.1"/>
    </source>
</evidence>
<feature type="region of interest" description="Disordered" evidence="1">
    <location>
        <begin position="892"/>
        <end position="926"/>
    </location>
</feature>
<feature type="region of interest" description="Disordered" evidence="1">
    <location>
        <begin position="621"/>
        <end position="798"/>
    </location>
</feature>
<feature type="region of interest" description="Disordered" evidence="1">
    <location>
        <begin position="994"/>
        <end position="1014"/>
    </location>
</feature>
<feature type="compositionally biased region" description="Low complexity" evidence="1">
    <location>
        <begin position="1327"/>
        <end position="1339"/>
    </location>
</feature>
<feature type="region of interest" description="Disordered" evidence="1">
    <location>
        <begin position="516"/>
        <end position="606"/>
    </location>
</feature>
<dbReference type="RefSeq" id="XP_018018075.1">
    <property type="nucleotide sequence ID" value="XM_018162586.2"/>
</dbReference>
<feature type="compositionally biased region" description="Polar residues" evidence="1">
    <location>
        <begin position="1292"/>
        <end position="1305"/>
    </location>
</feature>
<dbReference type="PROSITE" id="PS50004">
    <property type="entry name" value="C2"/>
    <property type="match status" value="1"/>
</dbReference>
<dbReference type="Pfam" id="PF00168">
    <property type="entry name" value="C2"/>
    <property type="match status" value="1"/>
</dbReference>
<gene>
    <name evidence="4" type="primary">LOC108674622</name>
</gene>
<feature type="compositionally biased region" description="Polar residues" evidence="1">
    <location>
        <begin position="1074"/>
        <end position="1092"/>
    </location>
</feature>
<feature type="compositionally biased region" description="Basic and acidic residues" evidence="1">
    <location>
        <begin position="892"/>
        <end position="902"/>
    </location>
</feature>
<dbReference type="InterPro" id="IPR000008">
    <property type="entry name" value="C2_dom"/>
</dbReference>
<evidence type="ECO:0000259" key="2">
    <source>
        <dbReference type="PROSITE" id="PS50004"/>
    </source>
</evidence>
<dbReference type="SUPFAM" id="SSF49562">
    <property type="entry name" value="C2 domain (Calcium/lipid-binding domain, CaLB)"/>
    <property type="match status" value="1"/>
</dbReference>
<protein>
    <submittedName>
        <fullName evidence="4">Uncharacterized protein LOC108674622</fullName>
    </submittedName>
</protein>